<sequence length="304" mass="33906">MLSLTHPEISVPAYEQAFEECTTIPSATEKCFQQVRTLLKDGISDLSCINTCQIVDIQKADAQCFSSVSLLEWSEVTSSTNQKDDSSQRRRKSTGNLHSLQKDSQLQARSLTPQVLKSALDFRQESNLLPRVLEGGLECKFQGSSPIVRELKRGSPYKVHHFHHLHSCYYYGMLSVDTKELADTMFAYKANFFGGEIVVDQNTHCLKDISLLKVSGSRNTAFLLDSTATKVTWFNLLETKARDVKIEAGNGVELECGSSCCNCVKPGHMSCECFQPRNGGGGGCRCYKCQETVHMSREYSQGQR</sequence>
<accession>A0A915CS28</accession>
<protein>
    <submittedName>
        <fullName evidence="3">Tesmin/TSO1-like CXC domain-containing protein</fullName>
    </submittedName>
</protein>
<dbReference type="WBParaSite" id="jg12019">
    <property type="protein sequence ID" value="jg12019"/>
    <property type="gene ID" value="jg12019"/>
</dbReference>
<organism evidence="2 3">
    <name type="scientific">Ditylenchus dipsaci</name>
    <dbReference type="NCBI Taxonomy" id="166011"/>
    <lineage>
        <taxon>Eukaryota</taxon>
        <taxon>Metazoa</taxon>
        <taxon>Ecdysozoa</taxon>
        <taxon>Nematoda</taxon>
        <taxon>Chromadorea</taxon>
        <taxon>Rhabditida</taxon>
        <taxon>Tylenchina</taxon>
        <taxon>Tylenchomorpha</taxon>
        <taxon>Sphaerularioidea</taxon>
        <taxon>Anguinidae</taxon>
        <taxon>Anguininae</taxon>
        <taxon>Ditylenchus</taxon>
    </lineage>
</organism>
<reference evidence="3" key="1">
    <citation type="submission" date="2022-11" db="UniProtKB">
        <authorList>
            <consortium name="WormBaseParasite"/>
        </authorList>
    </citation>
    <scope>IDENTIFICATION</scope>
</reference>
<dbReference type="Gene3D" id="4.10.60.10">
    <property type="entry name" value="Zinc finger, CCHC-type"/>
    <property type="match status" value="1"/>
</dbReference>
<evidence type="ECO:0000256" key="1">
    <source>
        <dbReference type="SAM" id="MobiDB-lite"/>
    </source>
</evidence>
<dbReference type="AlphaFoldDB" id="A0A915CS28"/>
<dbReference type="Proteomes" id="UP000887574">
    <property type="component" value="Unplaced"/>
</dbReference>
<keyword evidence="2" id="KW-1185">Reference proteome</keyword>
<proteinExistence type="predicted"/>
<feature type="region of interest" description="Disordered" evidence="1">
    <location>
        <begin position="79"/>
        <end position="104"/>
    </location>
</feature>
<evidence type="ECO:0000313" key="2">
    <source>
        <dbReference type="Proteomes" id="UP000887574"/>
    </source>
</evidence>
<feature type="compositionally biased region" description="Polar residues" evidence="1">
    <location>
        <begin position="94"/>
        <end position="104"/>
    </location>
</feature>
<evidence type="ECO:0000313" key="3">
    <source>
        <dbReference type="WBParaSite" id="jg12019"/>
    </source>
</evidence>
<name>A0A915CS28_9BILA</name>